<dbReference type="GO" id="GO:1904680">
    <property type="term" value="F:peptide transmembrane transporter activity"/>
    <property type="evidence" value="ECO:0007669"/>
    <property type="project" value="TreeGrafter"/>
</dbReference>
<dbReference type="InterPro" id="IPR030678">
    <property type="entry name" value="Peptide/Ni-bd"/>
</dbReference>
<accession>A0A154VJY3</accession>
<dbReference type="GO" id="GO:0015833">
    <property type="term" value="P:peptide transport"/>
    <property type="evidence" value="ECO:0007669"/>
    <property type="project" value="TreeGrafter"/>
</dbReference>
<dbReference type="Gene3D" id="3.90.76.10">
    <property type="entry name" value="Dipeptide-binding Protein, Domain 1"/>
    <property type="match status" value="1"/>
</dbReference>
<comment type="caution">
    <text evidence="6">The sequence shown here is derived from an EMBL/GenBank/DDBJ whole genome shotgun (WGS) entry which is preliminary data.</text>
</comment>
<dbReference type="InterPro" id="IPR000914">
    <property type="entry name" value="SBP_5_dom"/>
</dbReference>
<evidence type="ECO:0000313" key="6">
    <source>
        <dbReference type="EMBL" id="KZD01568.1"/>
    </source>
</evidence>
<keyword evidence="3 4" id="KW-0732">Signal</keyword>
<name>A0A154VJY3_9PROT</name>
<feature type="chain" id="PRO_5007601943" description="Solute-binding protein family 5 domain-containing protein" evidence="4">
    <location>
        <begin position="19"/>
        <end position="524"/>
    </location>
</feature>
<dbReference type="Gene3D" id="3.40.190.10">
    <property type="entry name" value="Periplasmic binding protein-like II"/>
    <property type="match status" value="1"/>
</dbReference>
<organism evidence="6 7">
    <name type="scientific">Oceanibaculum pacificum</name>
    <dbReference type="NCBI Taxonomy" id="580166"/>
    <lineage>
        <taxon>Bacteria</taxon>
        <taxon>Pseudomonadati</taxon>
        <taxon>Pseudomonadota</taxon>
        <taxon>Alphaproteobacteria</taxon>
        <taxon>Rhodospirillales</taxon>
        <taxon>Oceanibaculaceae</taxon>
        <taxon>Oceanibaculum</taxon>
    </lineage>
</organism>
<dbReference type="Pfam" id="PF00496">
    <property type="entry name" value="SBP_bac_5"/>
    <property type="match status" value="1"/>
</dbReference>
<comment type="subcellular location">
    <subcellularLocation>
        <location evidence="1">Periplasm</location>
    </subcellularLocation>
</comment>
<evidence type="ECO:0000256" key="2">
    <source>
        <dbReference type="ARBA" id="ARBA00005695"/>
    </source>
</evidence>
<dbReference type="GO" id="GO:0030288">
    <property type="term" value="C:outer membrane-bounded periplasmic space"/>
    <property type="evidence" value="ECO:0007669"/>
    <property type="project" value="UniProtKB-ARBA"/>
</dbReference>
<dbReference type="CDD" id="cd08502">
    <property type="entry name" value="PBP2_NikA_DppA_OppA_like_16"/>
    <property type="match status" value="1"/>
</dbReference>
<evidence type="ECO:0000256" key="3">
    <source>
        <dbReference type="ARBA" id="ARBA00022729"/>
    </source>
</evidence>
<dbReference type="InterPro" id="IPR039424">
    <property type="entry name" value="SBP_5"/>
</dbReference>
<feature type="domain" description="Solute-binding protein family 5" evidence="5">
    <location>
        <begin position="66"/>
        <end position="423"/>
    </location>
</feature>
<sequence length="524" mass="56290">MAACLLFSLPILLPAAHAEDSDSVLRVVPQAGLRALDPHATTAYVTRNHGYMVYDTLFALDAALRPQPQMVEHVSVSDDGLTYDFTLRPGLAWHDGSPVTAEDCVASLRRWATRDAMGQRLMALTATLAALDEMRFQLTLTEPYGLVLESLGKLSATAPFIMPKRLAATPADTPVTEAIGSGPFVFDPAEWRAGDRAVYRRNTAYRPRTEPPSGAAGGKIVHVDRVEWLRMPDAATAAQALIAGEVDYLETPSPDLVPMLRASPGIAVDVLDPMGAIGILRPNHAAPPFDNQKARQALLWLVDQREYMQAAVGNPEFFGSCLSFYPCGSHLASDAGSAALAAKDIEHARALFTEAGVLGQTVAILQVTDVPSMSALALVAAQGLREAGMKVDLQAMDFAGAAARRASRAPVEQGGWSLLTTWMQAPDAANPIASIPMAAGCETAWFGWPCDAALETLRSDYARETDPAKRRDIAIAIQERNFASTVTHIPVGTWFNPVAYRDSLKGLIKAPVLILWNVEKSAKG</sequence>
<dbReference type="STRING" id="580166.AUP43_13755"/>
<dbReference type="GO" id="GO:0043190">
    <property type="term" value="C:ATP-binding cassette (ABC) transporter complex"/>
    <property type="evidence" value="ECO:0007669"/>
    <property type="project" value="InterPro"/>
</dbReference>
<keyword evidence="7" id="KW-1185">Reference proteome</keyword>
<protein>
    <recommendedName>
        <fullName evidence="5">Solute-binding protein family 5 domain-containing protein</fullName>
    </recommendedName>
</protein>
<dbReference type="Proteomes" id="UP000076400">
    <property type="component" value="Unassembled WGS sequence"/>
</dbReference>
<evidence type="ECO:0000256" key="1">
    <source>
        <dbReference type="ARBA" id="ARBA00004418"/>
    </source>
</evidence>
<dbReference type="PANTHER" id="PTHR30290">
    <property type="entry name" value="PERIPLASMIC BINDING COMPONENT OF ABC TRANSPORTER"/>
    <property type="match status" value="1"/>
</dbReference>
<gene>
    <name evidence="6" type="ORF">AUP43_13755</name>
</gene>
<evidence type="ECO:0000256" key="4">
    <source>
        <dbReference type="SAM" id="SignalP"/>
    </source>
</evidence>
<dbReference type="Gene3D" id="3.10.105.10">
    <property type="entry name" value="Dipeptide-binding Protein, Domain 3"/>
    <property type="match status" value="1"/>
</dbReference>
<feature type="signal peptide" evidence="4">
    <location>
        <begin position="1"/>
        <end position="18"/>
    </location>
</feature>
<dbReference type="AlphaFoldDB" id="A0A154VJY3"/>
<reference evidence="6 7" key="1">
    <citation type="submission" date="2015-12" db="EMBL/GenBank/DDBJ databases">
        <title>Genome sequence of Oceanibaculum pacificum MCCC 1A02656.</title>
        <authorList>
            <person name="Lu L."/>
            <person name="Lai Q."/>
            <person name="Shao Z."/>
            <person name="Qian P."/>
        </authorList>
    </citation>
    <scope>NUCLEOTIDE SEQUENCE [LARGE SCALE GENOMIC DNA]</scope>
    <source>
        <strain evidence="6 7">MCCC 1A02656</strain>
    </source>
</reference>
<dbReference type="PANTHER" id="PTHR30290:SF38">
    <property type="entry name" value="D,D-DIPEPTIDE-BINDING PERIPLASMIC PROTEIN DDPA-RELATED"/>
    <property type="match status" value="1"/>
</dbReference>
<comment type="similarity">
    <text evidence="2">Belongs to the bacterial solute-binding protein 5 family.</text>
</comment>
<dbReference type="SUPFAM" id="SSF53850">
    <property type="entry name" value="Periplasmic binding protein-like II"/>
    <property type="match status" value="1"/>
</dbReference>
<evidence type="ECO:0000313" key="7">
    <source>
        <dbReference type="Proteomes" id="UP000076400"/>
    </source>
</evidence>
<dbReference type="EMBL" id="LPXN01000155">
    <property type="protein sequence ID" value="KZD01568.1"/>
    <property type="molecule type" value="Genomic_DNA"/>
</dbReference>
<proteinExistence type="inferred from homology"/>
<dbReference type="PIRSF" id="PIRSF002741">
    <property type="entry name" value="MppA"/>
    <property type="match status" value="1"/>
</dbReference>
<evidence type="ECO:0000259" key="5">
    <source>
        <dbReference type="Pfam" id="PF00496"/>
    </source>
</evidence>